<accession>A0ABD2PJQ1</accession>
<dbReference type="Proteomes" id="UP001626550">
    <property type="component" value="Unassembled WGS sequence"/>
</dbReference>
<gene>
    <name evidence="2" type="ORF">Ciccas_013776</name>
</gene>
<proteinExistence type="predicted"/>
<evidence type="ECO:0000313" key="3">
    <source>
        <dbReference type="Proteomes" id="UP001626550"/>
    </source>
</evidence>
<feature type="non-terminal residue" evidence="2">
    <location>
        <position position="1"/>
    </location>
</feature>
<dbReference type="EMBL" id="JBJKFK010006690">
    <property type="protein sequence ID" value="KAL3307703.1"/>
    <property type="molecule type" value="Genomic_DNA"/>
</dbReference>
<dbReference type="AlphaFoldDB" id="A0ABD2PJQ1"/>
<protein>
    <submittedName>
        <fullName evidence="2">Uncharacterized protein</fullName>
    </submittedName>
</protein>
<name>A0ABD2PJQ1_9PLAT</name>
<evidence type="ECO:0000256" key="1">
    <source>
        <dbReference type="SAM" id="Phobius"/>
    </source>
</evidence>
<feature type="transmembrane region" description="Helical" evidence="1">
    <location>
        <begin position="20"/>
        <end position="38"/>
    </location>
</feature>
<sequence>VSYYLSVIGQFVNEYPQTSRPVYASLSLVAAAICFIFLPETVGLDLPETIAEADSLRRGSEKEWTRVKRENSVILIDAETKETPILDQETRPL</sequence>
<comment type="caution">
    <text evidence="2">The sequence shown here is derived from an EMBL/GenBank/DDBJ whole genome shotgun (WGS) entry which is preliminary data.</text>
</comment>
<keyword evidence="1" id="KW-0812">Transmembrane</keyword>
<evidence type="ECO:0000313" key="2">
    <source>
        <dbReference type="EMBL" id="KAL3307703.1"/>
    </source>
</evidence>
<reference evidence="2 3" key="1">
    <citation type="submission" date="2024-11" db="EMBL/GenBank/DDBJ databases">
        <title>Adaptive evolution of stress response genes in parasites aligns with host niche diversity.</title>
        <authorList>
            <person name="Hahn C."/>
            <person name="Resl P."/>
        </authorList>
    </citation>
    <scope>NUCLEOTIDE SEQUENCE [LARGE SCALE GENOMIC DNA]</scope>
    <source>
        <strain evidence="2">EGGRZ-B1_66</strain>
        <tissue evidence="2">Body</tissue>
    </source>
</reference>
<organism evidence="2 3">
    <name type="scientific">Cichlidogyrus casuarinus</name>
    <dbReference type="NCBI Taxonomy" id="1844966"/>
    <lineage>
        <taxon>Eukaryota</taxon>
        <taxon>Metazoa</taxon>
        <taxon>Spiralia</taxon>
        <taxon>Lophotrochozoa</taxon>
        <taxon>Platyhelminthes</taxon>
        <taxon>Monogenea</taxon>
        <taxon>Monopisthocotylea</taxon>
        <taxon>Dactylogyridea</taxon>
        <taxon>Ancyrocephalidae</taxon>
        <taxon>Cichlidogyrus</taxon>
    </lineage>
</organism>
<keyword evidence="1" id="KW-1133">Transmembrane helix</keyword>
<keyword evidence="3" id="KW-1185">Reference proteome</keyword>
<keyword evidence="1" id="KW-0472">Membrane</keyword>